<dbReference type="SUPFAM" id="SSF88659">
    <property type="entry name" value="Sigma3 and sigma4 domains of RNA polymerase sigma factors"/>
    <property type="match status" value="1"/>
</dbReference>
<feature type="domain" description="RNA polymerase sigma-70 region 2" evidence="7">
    <location>
        <begin position="55"/>
        <end position="117"/>
    </location>
</feature>
<dbReference type="InterPro" id="IPR036388">
    <property type="entry name" value="WH-like_DNA-bd_sf"/>
</dbReference>
<dbReference type="InterPro" id="IPR007627">
    <property type="entry name" value="RNA_pol_sigma70_r2"/>
</dbReference>
<dbReference type="InterPro" id="IPR013249">
    <property type="entry name" value="RNA_pol_sigma70_r4_t2"/>
</dbReference>
<feature type="domain" description="RNA polymerase sigma factor 70 region 4 type 2" evidence="8">
    <location>
        <begin position="167"/>
        <end position="205"/>
    </location>
</feature>
<dbReference type="PANTHER" id="PTHR43133:SF25">
    <property type="entry name" value="RNA POLYMERASE SIGMA FACTOR RFAY-RELATED"/>
    <property type="match status" value="1"/>
</dbReference>
<dbReference type="PROSITE" id="PS01063">
    <property type="entry name" value="SIGMA70_ECF"/>
    <property type="match status" value="1"/>
</dbReference>
<keyword evidence="3 6" id="KW-0731">Sigma factor</keyword>
<dbReference type="NCBIfam" id="TIGR02937">
    <property type="entry name" value="sigma70-ECF"/>
    <property type="match status" value="1"/>
</dbReference>
<evidence type="ECO:0000313" key="9">
    <source>
        <dbReference type="EMBL" id="MBL0392508.1"/>
    </source>
</evidence>
<dbReference type="InterPro" id="IPR000838">
    <property type="entry name" value="RNA_pol_sigma70_ECF_CS"/>
</dbReference>
<evidence type="ECO:0000256" key="2">
    <source>
        <dbReference type="ARBA" id="ARBA00023015"/>
    </source>
</evidence>
<sequence>MQRVPVHPRGNSPSCRGKNVLRIGNRRSAPPVWDASRWTDVTETNARFDAEVLPYLDAAYSLARWLVRDDHVAEDVVQDAYLRAFRYFGSFRGSDARPWLLGIVRNCCYDWFAQQKRSREFESDVEDADAPALDGHSRPETPETLLVQKMERAHVTAGIARLALPFREVLVLREMEDLSYEEIANVLGIPKGTVMSRLSRARRQLQEELSQYR</sequence>
<dbReference type="Gene3D" id="1.10.1740.10">
    <property type="match status" value="1"/>
</dbReference>
<evidence type="ECO:0000256" key="3">
    <source>
        <dbReference type="ARBA" id="ARBA00023082"/>
    </source>
</evidence>
<dbReference type="GO" id="GO:0016987">
    <property type="term" value="F:sigma factor activity"/>
    <property type="evidence" value="ECO:0007669"/>
    <property type="project" value="UniProtKB-KW"/>
</dbReference>
<keyword evidence="2 6" id="KW-0805">Transcription regulation</keyword>
<reference evidence="9 10" key="1">
    <citation type="journal article" date="2017" name="Int. J. Syst. Evol. Microbiol.">
        <title>Ramlibacter monticola sp. nov., isolated from forest soil.</title>
        <authorList>
            <person name="Chaudhary D.K."/>
            <person name="Kim J."/>
        </authorList>
    </citation>
    <scope>NUCLEOTIDE SEQUENCE [LARGE SCALE GENOMIC DNA]</scope>
    <source>
        <strain evidence="9 10">KACC 19175</strain>
    </source>
</reference>
<evidence type="ECO:0000256" key="5">
    <source>
        <dbReference type="ARBA" id="ARBA00023163"/>
    </source>
</evidence>
<accession>A0A937CUB0</accession>
<dbReference type="Pfam" id="PF08281">
    <property type="entry name" value="Sigma70_r4_2"/>
    <property type="match status" value="1"/>
</dbReference>
<dbReference type="Proteomes" id="UP000599109">
    <property type="component" value="Unassembled WGS sequence"/>
</dbReference>
<evidence type="ECO:0000313" key="10">
    <source>
        <dbReference type="Proteomes" id="UP000599109"/>
    </source>
</evidence>
<dbReference type="Gene3D" id="1.10.10.10">
    <property type="entry name" value="Winged helix-like DNA-binding domain superfamily/Winged helix DNA-binding domain"/>
    <property type="match status" value="1"/>
</dbReference>
<organism evidence="9 10">
    <name type="scientific">Ramlibacter monticola</name>
    <dbReference type="NCBI Taxonomy" id="1926872"/>
    <lineage>
        <taxon>Bacteria</taxon>
        <taxon>Pseudomonadati</taxon>
        <taxon>Pseudomonadota</taxon>
        <taxon>Betaproteobacteria</taxon>
        <taxon>Burkholderiales</taxon>
        <taxon>Comamonadaceae</taxon>
        <taxon>Ramlibacter</taxon>
    </lineage>
</organism>
<proteinExistence type="inferred from homology"/>
<evidence type="ECO:0000259" key="8">
    <source>
        <dbReference type="Pfam" id="PF08281"/>
    </source>
</evidence>
<gene>
    <name evidence="9" type="ORF">JJ685_15315</name>
</gene>
<dbReference type="EMBL" id="JAEQNE010000003">
    <property type="protein sequence ID" value="MBL0392508.1"/>
    <property type="molecule type" value="Genomic_DNA"/>
</dbReference>
<dbReference type="InterPro" id="IPR014284">
    <property type="entry name" value="RNA_pol_sigma-70_dom"/>
</dbReference>
<dbReference type="InterPro" id="IPR039425">
    <property type="entry name" value="RNA_pol_sigma-70-like"/>
</dbReference>
<name>A0A937CUB0_9BURK</name>
<dbReference type="Pfam" id="PF04542">
    <property type="entry name" value="Sigma70_r2"/>
    <property type="match status" value="1"/>
</dbReference>
<keyword evidence="10" id="KW-1185">Reference proteome</keyword>
<evidence type="ECO:0000256" key="6">
    <source>
        <dbReference type="RuleBase" id="RU000716"/>
    </source>
</evidence>
<dbReference type="SUPFAM" id="SSF88946">
    <property type="entry name" value="Sigma2 domain of RNA polymerase sigma factors"/>
    <property type="match status" value="1"/>
</dbReference>
<evidence type="ECO:0000256" key="4">
    <source>
        <dbReference type="ARBA" id="ARBA00023125"/>
    </source>
</evidence>
<comment type="similarity">
    <text evidence="1 6">Belongs to the sigma-70 factor family. ECF subfamily.</text>
</comment>
<dbReference type="CDD" id="cd06171">
    <property type="entry name" value="Sigma70_r4"/>
    <property type="match status" value="1"/>
</dbReference>
<comment type="caution">
    <text evidence="9">The sequence shown here is derived from an EMBL/GenBank/DDBJ whole genome shotgun (WGS) entry which is preliminary data.</text>
</comment>
<dbReference type="InterPro" id="IPR013324">
    <property type="entry name" value="RNA_pol_sigma_r3/r4-like"/>
</dbReference>
<evidence type="ECO:0000256" key="1">
    <source>
        <dbReference type="ARBA" id="ARBA00010641"/>
    </source>
</evidence>
<dbReference type="InterPro" id="IPR013325">
    <property type="entry name" value="RNA_pol_sigma_r2"/>
</dbReference>
<evidence type="ECO:0000259" key="7">
    <source>
        <dbReference type="Pfam" id="PF04542"/>
    </source>
</evidence>
<dbReference type="PANTHER" id="PTHR43133">
    <property type="entry name" value="RNA POLYMERASE ECF-TYPE SIGMA FACTO"/>
    <property type="match status" value="1"/>
</dbReference>
<keyword evidence="4 6" id="KW-0238">DNA-binding</keyword>
<protein>
    <recommendedName>
        <fullName evidence="6">RNA polymerase sigma factor</fullName>
    </recommendedName>
</protein>
<keyword evidence="5 6" id="KW-0804">Transcription</keyword>
<dbReference type="AlphaFoldDB" id="A0A937CUB0"/>
<dbReference type="GO" id="GO:0003677">
    <property type="term" value="F:DNA binding"/>
    <property type="evidence" value="ECO:0007669"/>
    <property type="project" value="UniProtKB-KW"/>
</dbReference>
<dbReference type="GO" id="GO:0006352">
    <property type="term" value="P:DNA-templated transcription initiation"/>
    <property type="evidence" value="ECO:0007669"/>
    <property type="project" value="InterPro"/>
</dbReference>